<dbReference type="InterPro" id="IPR001841">
    <property type="entry name" value="Znf_RING"/>
</dbReference>
<feature type="transmembrane region" description="Helical" evidence="9">
    <location>
        <begin position="21"/>
        <end position="38"/>
    </location>
</feature>
<evidence type="ECO:0000313" key="11">
    <source>
        <dbReference type="EMBL" id="CAG9331205.1"/>
    </source>
</evidence>
<feature type="transmembrane region" description="Helical" evidence="9">
    <location>
        <begin position="85"/>
        <end position="110"/>
    </location>
</feature>
<keyword evidence="9" id="KW-0472">Membrane</keyword>
<organism evidence="11 12">
    <name type="scientific">Blepharisma stoltei</name>
    <dbReference type="NCBI Taxonomy" id="1481888"/>
    <lineage>
        <taxon>Eukaryota</taxon>
        <taxon>Sar</taxon>
        <taxon>Alveolata</taxon>
        <taxon>Ciliophora</taxon>
        <taxon>Postciliodesmatophora</taxon>
        <taxon>Heterotrichea</taxon>
        <taxon>Heterotrichida</taxon>
        <taxon>Blepharismidae</taxon>
        <taxon>Blepharisma</taxon>
    </lineage>
</organism>
<dbReference type="InterPro" id="IPR013083">
    <property type="entry name" value="Znf_RING/FYVE/PHD"/>
</dbReference>
<dbReference type="PANTHER" id="PTHR22937:SF65">
    <property type="entry name" value="E3 UBIQUITIN-PROTEIN LIGASE ARK2C"/>
    <property type="match status" value="1"/>
</dbReference>
<evidence type="ECO:0000256" key="7">
    <source>
        <dbReference type="ARBA" id="ARBA00022833"/>
    </source>
</evidence>
<evidence type="ECO:0000256" key="3">
    <source>
        <dbReference type="ARBA" id="ARBA00022679"/>
    </source>
</evidence>
<dbReference type="EMBL" id="CAJZBQ010000053">
    <property type="protein sequence ID" value="CAG9331205.1"/>
    <property type="molecule type" value="Genomic_DNA"/>
</dbReference>
<keyword evidence="12" id="KW-1185">Reference proteome</keyword>
<keyword evidence="7" id="KW-0862">Zinc</keyword>
<feature type="domain" description="RING-type" evidence="10">
    <location>
        <begin position="182"/>
        <end position="223"/>
    </location>
</feature>
<evidence type="ECO:0000256" key="1">
    <source>
        <dbReference type="ARBA" id="ARBA00000900"/>
    </source>
</evidence>
<keyword evidence="9" id="KW-0812">Transmembrane</keyword>
<dbReference type="Pfam" id="PF13639">
    <property type="entry name" value="zf-RING_2"/>
    <property type="match status" value="1"/>
</dbReference>
<accession>A0AAU9K1Z7</accession>
<evidence type="ECO:0000313" key="12">
    <source>
        <dbReference type="Proteomes" id="UP001162131"/>
    </source>
</evidence>
<dbReference type="PANTHER" id="PTHR22937">
    <property type="entry name" value="E3 UBIQUITIN-PROTEIN LIGASE RNF165"/>
    <property type="match status" value="1"/>
</dbReference>
<dbReference type="PROSITE" id="PS50089">
    <property type="entry name" value="ZF_RING_2"/>
    <property type="match status" value="1"/>
</dbReference>
<dbReference type="SUPFAM" id="SSF57850">
    <property type="entry name" value="RING/U-box"/>
    <property type="match status" value="1"/>
</dbReference>
<proteinExistence type="predicted"/>
<evidence type="ECO:0000256" key="9">
    <source>
        <dbReference type="SAM" id="Phobius"/>
    </source>
</evidence>
<feature type="transmembrane region" description="Helical" evidence="9">
    <location>
        <begin position="122"/>
        <end position="139"/>
    </location>
</feature>
<keyword evidence="3" id="KW-0808">Transferase</keyword>
<evidence type="ECO:0000256" key="5">
    <source>
        <dbReference type="ARBA" id="ARBA00022771"/>
    </source>
</evidence>
<sequence>MIQANQAINQEISGYNKYSVLIIYIIYSIAKITTILQMQGSYSSRCVLDLSAYLVLYTTTEIFDTFLFCMLLVLKFFRLEQPPKIFVLSIQLGMETFRIVILLVASVVLIEEIDCLQTPVEILGIVLVLSEILKILFLIKPCRNFWKEIMSVTSYEYFDEIAKHPHVNLEPYLKSNVNDKFCAICLDDTKTEEKRVVLACNHSFHFVCINTWTTYKSSCPVCRASII</sequence>
<keyword evidence="5 8" id="KW-0863">Zinc-finger</keyword>
<reference evidence="11" key="1">
    <citation type="submission" date="2021-09" db="EMBL/GenBank/DDBJ databases">
        <authorList>
            <consortium name="AG Swart"/>
            <person name="Singh M."/>
            <person name="Singh A."/>
            <person name="Seah K."/>
            <person name="Emmerich C."/>
        </authorList>
    </citation>
    <scope>NUCLEOTIDE SEQUENCE</scope>
    <source>
        <strain evidence="11">ATCC30299</strain>
    </source>
</reference>
<dbReference type="AlphaFoldDB" id="A0AAU9K1Z7"/>
<dbReference type="EC" id="2.3.2.27" evidence="2"/>
<keyword evidence="4" id="KW-0479">Metal-binding</keyword>
<evidence type="ECO:0000256" key="8">
    <source>
        <dbReference type="PROSITE-ProRule" id="PRU00175"/>
    </source>
</evidence>
<dbReference type="CDD" id="cd16454">
    <property type="entry name" value="RING-H2_PA-TM-RING"/>
    <property type="match status" value="1"/>
</dbReference>
<gene>
    <name evidence="11" type="ORF">BSTOLATCC_MIC53281</name>
</gene>
<evidence type="ECO:0000256" key="6">
    <source>
        <dbReference type="ARBA" id="ARBA00022786"/>
    </source>
</evidence>
<dbReference type="SMART" id="SM00184">
    <property type="entry name" value="RING"/>
    <property type="match status" value="1"/>
</dbReference>
<comment type="caution">
    <text evidence="11">The sequence shown here is derived from an EMBL/GenBank/DDBJ whole genome shotgun (WGS) entry which is preliminary data.</text>
</comment>
<feature type="transmembrane region" description="Helical" evidence="9">
    <location>
        <begin position="50"/>
        <end position="73"/>
    </location>
</feature>
<evidence type="ECO:0000256" key="4">
    <source>
        <dbReference type="ARBA" id="ARBA00022723"/>
    </source>
</evidence>
<dbReference type="Gene3D" id="3.30.40.10">
    <property type="entry name" value="Zinc/RING finger domain, C3HC4 (zinc finger)"/>
    <property type="match status" value="1"/>
</dbReference>
<protein>
    <recommendedName>
        <fullName evidence="2">RING-type E3 ubiquitin transferase</fullName>
        <ecNumber evidence="2">2.3.2.27</ecNumber>
    </recommendedName>
</protein>
<dbReference type="GO" id="GO:0008270">
    <property type="term" value="F:zinc ion binding"/>
    <property type="evidence" value="ECO:0007669"/>
    <property type="project" value="UniProtKB-KW"/>
</dbReference>
<keyword evidence="9" id="KW-1133">Transmembrane helix</keyword>
<keyword evidence="6" id="KW-0833">Ubl conjugation pathway</keyword>
<evidence type="ECO:0000259" key="10">
    <source>
        <dbReference type="PROSITE" id="PS50089"/>
    </source>
</evidence>
<dbReference type="InterPro" id="IPR045191">
    <property type="entry name" value="MBR1/2-like"/>
</dbReference>
<evidence type="ECO:0000256" key="2">
    <source>
        <dbReference type="ARBA" id="ARBA00012483"/>
    </source>
</evidence>
<dbReference type="GO" id="GO:0061630">
    <property type="term" value="F:ubiquitin protein ligase activity"/>
    <property type="evidence" value="ECO:0007669"/>
    <property type="project" value="UniProtKB-EC"/>
</dbReference>
<comment type="catalytic activity">
    <reaction evidence="1">
        <text>S-ubiquitinyl-[E2 ubiquitin-conjugating enzyme]-L-cysteine + [acceptor protein]-L-lysine = [E2 ubiquitin-conjugating enzyme]-L-cysteine + N(6)-ubiquitinyl-[acceptor protein]-L-lysine.</text>
        <dbReference type="EC" id="2.3.2.27"/>
    </reaction>
</comment>
<dbReference type="Proteomes" id="UP001162131">
    <property type="component" value="Unassembled WGS sequence"/>
</dbReference>
<name>A0AAU9K1Z7_9CILI</name>